<dbReference type="Proteomes" id="UP001185779">
    <property type="component" value="Unassembled WGS sequence"/>
</dbReference>
<evidence type="ECO:0000313" key="4">
    <source>
        <dbReference type="Proteomes" id="UP001185779"/>
    </source>
</evidence>
<dbReference type="AlphaFoldDB" id="A0AAE4R3A0"/>
<gene>
    <name evidence="2" type="ORF">R3P94_04230</name>
    <name evidence="3" type="ORF">R3Q15_05150</name>
</gene>
<protein>
    <submittedName>
        <fullName evidence="3">Polysaccharide pyruvyl transferase family protein</fullName>
    </submittedName>
</protein>
<dbReference type="GO" id="GO:0016740">
    <property type="term" value="F:transferase activity"/>
    <property type="evidence" value="ECO:0007669"/>
    <property type="project" value="UniProtKB-KW"/>
</dbReference>
<dbReference type="EMBL" id="JAWLKH010000003">
    <property type="protein sequence ID" value="MDV6311287.1"/>
    <property type="molecule type" value="Genomic_DNA"/>
</dbReference>
<evidence type="ECO:0000313" key="3">
    <source>
        <dbReference type="EMBL" id="MDV6311287.1"/>
    </source>
</evidence>
<dbReference type="Proteomes" id="UP001185922">
    <property type="component" value="Unassembled WGS sequence"/>
</dbReference>
<organism evidence="3 5">
    <name type="scientific">Gordonia amicalis</name>
    <dbReference type="NCBI Taxonomy" id="89053"/>
    <lineage>
        <taxon>Bacteria</taxon>
        <taxon>Bacillati</taxon>
        <taxon>Actinomycetota</taxon>
        <taxon>Actinomycetes</taxon>
        <taxon>Mycobacteriales</taxon>
        <taxon>Gordoniaceae</taxon>
        <taxon>Gordonia</taxon>
    </lineage>
</organism>
<dbReference type="EMBL" id="JAWLKI010000003">
    <property type="protein sequence ID" value="MDV6306558.1"/>
    <property type="molecule type" value="Genomic_DNA"/>
</dbReference>
<keyword evidence="3" id="KW-0808">Transferase</keyword>
<dbReference type="RefSeq" id="WP_232513013.1">
    <property type="nucleotide sequence ID" value="NZ_JAPWIL010000003.1"/>
</dbReference>
<accession>A0AAE4R3A0</accession>
<evidence type="ECO:0000313" key="2">
    <source>
        <dbReference type="EMBL" id="MDV6306558.1"/>
    </source>
</evidence>
<feature type="domain" description="Polysaccharide pyruvyl transferase" evidence="1">
    <location>
        <begin position="37"/>
        <end position="299"/>
    </location>
</feature>
<keyword evidence="4" id="KW-1185">Reference proteome</keyword>
<name>A0AAE4R3A0_9ACTN</name>
<proteinExistence type="predicted"/>
<dbReference type="Pfam" id="PF04230">
    <property type="entry name" value="PS_pyruv_trans"/>
    <property type="match status" value="1"/>
</dbReference>
<comment type="caution">
    <text evidence="3">The sequence shown here is derived from an EMBL/GenBank/DDBJ whole genome shotgun (WGS) entry which is preliminary data.</text>
</comment>
<evidence type="ECO:0000313" key="5">
    <source>
        <dbReference type="Proteomes" id="UP001185922"/>
    </source>
</evidence>
<dbReference type="InterPro" id="IPR007345">
    <property type="entry name" value="Polysacch_pyruvyl_Trfase"/>
</dbReference>
<sequence length="337" mass="38385">MDASAIDHIQQRTREVLQKVIGPGSGVALLDFPNHANAGDVLIYRGQLAYLSQLGCDVQYLCAYNTYDRAVMDEKVPNGPILLQGGGSFGDRYRVYQEFRERVIAENPDRKIVQMPQTFEFSDQDFLARTREIYARHPDLTILIRHRHDLDRVAELFPQNRVVFCPDAAFGAGRLQPATEPDHDLVIMKRVDTESLEDPEDLSPDLVGDAFVTDWRLEWFGGDLRWWPRSFLIVLLSTRARFRPRIADFSRRTFDRQSEIIVDQAVRTLSRGRVVVTDRLHGAIFGLLLGKPVVLVDNANRKVSAAYRDYFREAGTVHLTDDFDAAITLGRELAHST</sequence>
<evidence type="ECO:0000259" key="1">
    <source>
        <dbReference type="Pfam" id="PF04230"/>
    </source>
</evidence>
<reference evidence="3 4" key="1">
    <citation type="submission" date="2023-10" db="EMBL/GenBank/DDBJ databases">
        <title>Development of a sustainable strategy for remediation of hydrocarbon-contaminated territories based on the waste exchange concept.</title>
        <authorList>
            <person name="Krivoruchko A."/>
        </authorList>
    </citation>
    <scope>NUCLEOTIDE SEQUENCE</scope>
    <source>
        <strain evidence="2 4">IEGM 1266</strain>
        <strain evidence="3">IEGM 1279</strain>
    </source>
</reference>